<dbReference type="InterPro" id="IPR011990">
    <property type="entry name" value="TPR-like_helical_dom_sf"/>
</dbReference>
<accession>A0A255Z2E3</accession>
<gene>
    <name evidence="3" type="ORF">CHU95_07845</name>
</gene>
<keyword evidence="2" id="KW-0732">Signal</keyword>
<dbReference type="Gene3D" id="1.25.40.10">
    <property type="entry name" value="Tetratricopeptide repeat domain"/>
    <property type="match status" value="1"/>
</dbReference>
<dbReference type="OrthoDB" id="7487699at2"/>
<proteinExistence type="predicted"/>
<dbReference type="RefSeq" id="WP_094455433.1">
    <property type="nucleotide sequence ID" value="NZ_NOXU01000025.1"/>
</dbReference>
<feature type="coiled-coil region" evidence="1">
    <location>
        <begin position="138"/>
        <end position="165"/>
    </location>
</feature>
<evidence type="ECO:0000256" key="1">
    <source>
        <dbReference type="SAM" id="Coils"/>
    </source>
</evidence>
<organism evidence="3 4">
    <name type="scientific">Niveispirillum lacus</name>
    <dbReference type="NCBI Taxonomy" id="1981099"/>
    <lineage>
        <taxon>Bacteria</taxon>
        <taxon>Pseudomonadati</taxon>
        <taxon>Pseudomonadota</taxon>
        <taxon>Alphaproteobacteria</taxon>
        <taxon>Rhodospirillales</taxon>
        <taxon>Azospirillaceae</taxon>
        <taxon>Niveispirillum</taxon>
    </lineage>
</organism>
<feature type="chain" id="PRO_5012513533" evidence="2">
    <location>
        <begin position="28"/>
        <end position="184"/>
    </location>
</feature>
<evidence type="ECO:0000313" key="4">
    <source>
        <dbReference type="Proteomes" id="UP000216998"/>
    </source>
</evidence>
<evidence type="ECO:0000313" key="3">
    <source>
        <dbReference type="EMBL" id="OYQ35622.1"/>
    </source>
</evidence>
<sequence length="184" mass="20874">MIRRLPALCMALSVLVLLPGCLSPRWAQPINPFMNDDTDRGRAALQARDYVMALEFYGRLAQEDPEDMGARYQLALIHQEIGRHEEAYGLFRVVYVSGSEEEAPRLDGSTSEEPLFVAAERHLRLLGGRLDKNDAGLREIQEERARRIEAEKAVVEEEKQERAERGNRYGEGKVPCSMTTLRVC</sequence>
<keyword evidence="1" id="KW-0175">Coiled coil</keyword>
<evidence type="ECO:0000256" key="2">
    <source>
        <dbReference type="SAM" id="SignalP"/>
    </source>
</evidence>
<keyword evidence="4" id="KW-1185">Reference proteome</keyword>
<protein>
    <submittedName>
        <fullName evidence="3">Uncharacterized protein</fullName>
    </submittedName>
</protein>
<reference evidence="3 4" key="1">
    <citation type="submission" date="2017-07" db="EMBL/GenBank/DDBJ databases">
        <title>Niveispirillum cyanobacteriorum sp. nov., isolated from cyanobacterial aggregates in a eutrophic lake.</title>
        <authorList>
            <person name="Cai H."/>
        </authorList>
    </citation>
    <scope>NUCLEOTIDE SEQUENCE [LARGE SCALE GENOMIC DNA]</scope>
    <source>
        <strain evidence="4">TH1-14</strain>
    </source>
</reference>
<dbReference type="Pfam" id="PF14559">
    <property type="entry name" value="TPR_19"/>
    <property type="match status" value="1"/>
</dbReference>
<dbReference type="EMBL" id="NOXU01000025">
    <property type="protein sequence ID" value="OYQ35622.1"/>
    <property type="molecule type" value="Genomic_DNA"/>
</dbReference>
<comment type="caution">
    <text evidence="3">The sequence shown here is derived from an EMBL/GenBank/DDBJ whole genome shotgun (WGS) entry which is preliminary data.</text>
</comment>
<dbReference type="AlphaFoldDB" id="A0A255Z2E3"/>
<dbReference type="Proteomes" id="UP000216998">
    <property type="component" value="Unassembled WGS sequence"/>
</dbReference>
<feature type="signal peptide" evidence="2">
    <location>
        <begin position="1"/>
        <end position="27"/>
    </location>
</feature>
<name>A0A255Z2E3_9PROT</name>
<dbReference type="SUPFAM" id="SSF48452">
    <property type="entry name" value="TPR-like"/>
    <property type="match status" value="1"/>
</dbReference>